<feature type="compositionally biased region" description="Low complexity" evidence="1">
    <location>
        <begin position="234"/>
        <end position="244"/>
    </location>
</feature>
<dbReference type="EMBL" id="KL197721">
    <property type="protein sequence ID" value="KDQ56869.1"/>
    <property type="molecule type" value="Genomic_DNA"/>
</dbReference>
<evidence type="ECO:0000313" key="3">
    <source>
        <dbReference type="Proteomes" id="UP000027265"/>
    </source>
</evidence>
<proteinExistence type="predicted"/>
<feature type="compositionally biased region" description="Polar residues" evidence="1">
    <location>
        <begin position="47"/>
        <end position="61"/>
    </location>
</feature>
<feature type="region of interest" description="Disordered" evidence="1">
    <location>
        <begin position="364"/>
        <end position="383"/>
    </location>
</feature>
<evidence type="ECO:0000313" key="2">
    <source>
        <dbReference type="EMBL" id="KDQ56869.1"/>
    </source>
</evidence>
<name>A0A067PQ06_9AGAM</name>
<feature type="compositionally biased region" description="Low complexity" evidence="1">
    <location>
        <begin position="736"/>
        <end position="755"/>
    </location>
</feature>
<dbReference type="OrthoDB" id="3271284at2759"/>
<feature type="compositionally biased region" description="Basic residues" evidence="1">
    <location>
        <begin position="792"/>
        <end position="804"/>
    </location>
</feature>
<feature type="compositionally biased region" description="Low complexity" evidence="1">
    <location>
        <begin position="695"/>
        <end position="714"/>
    </location>
</feature>
<feature type="region of interest" description="Disordered" evidence="1">
    <location>
        <begin position="408"/>
        <end position="530"/>
    </location>
</feature>
<feature type="compositionally biased region" description="Polar residues" evidence="1">
    <location>
        <begin position="171"/>
        <end position="191"/>
    </location>
</feature>
<accession>A0A067PQ06</accession>
<dbReference type="AlphaFoldDB" id="A0A067PQ06"/>
<dbReference type="Proteomes" id="UP000027265">
    <property type="component" value="Unassembled WGS sequence"/>
</dbReference>
<feature type="region of interest" description="Disordered" evidence="1">
    <location>
        <begin position="47"/>
        <end position="71"/>
    </location>
</feature>
<organism evidence="2 3">
    <name type="scientific">Jaapia argillacea MUCL 33604</name>
    <dbReference type="NCBI Taxonomy" id="933084"/>
    <lineage>
        <taxon>Eukaryota</taxon>
        <taxon>Fungi</taxon>
        <taxon>Dikarya</taxon>
        <taxon>Basidiomycota</taxon>
        <taxon>Agaricomycotina</taxon>
        <taxon>Agaricomycetes</taxon>
        <taxon>Agaricomycetidae</taxon>
        <taxon>Jaapiales</taxon>
        <taxon>Jaapiaceae</taxon>
        <taxon>Jaapia</taxon>
    </lineage>
</organism>
<feature type="compositionally biased region" description="Polar residues" evidence="1">
    <location>
        <begin position="769"/>
        <end position="788"/>
    </location>
</feature>
<feature type="compositionally biased region" description="Polar residues" evidence="1">
    <location>
        <begin position="322"/>
        <end position="336"/>
    </location>
</feature>
<dbReference type="HOGENOM" id="CLU_004595_0_0_1"/>
<dbReference type="InParanoid" id="A0A067PQ06"/>
<feature type="region of interest" description="Disordered" evidence="1">
    <location>
        <begin position="149"/>
        <end position="200"/>
    </location>
</feature>
<feature type="region of interest" description="Disordered" evidence="1">
    <location>
        <begin position="234"/>
        <end position="254"/>
    </location>
</feature>
<protein>
    <submittedName>
        <fullName evidence="2">Uncharacterized protein</fullName>
    </submittedName>
</protein>
<feature type="region of interest" description="Disordered" evidence="1">
    <location>
        <begin position="616"/>
        <end position="635"/>
    </location>
</feature>
<sequence length="1203" mass="128592">MNQNLNRAGVRDAEKTRMEPYVGRVQQAGSVEPVDITLSGVMSGLFMSSQSSEPSRLQRAQNGDAAEEHEDLPDVDRIPLRTPKVEFDYSSESFSSLFPTELLGIDGKDRLSGSDDARAKRRWSTISLKPAVVVTTTLEPPRYLLPDVIQVPERQPSSRKPAPSPIRIPNTPGSCTTNPQAPSTQASSHQQEGPDHYLSPAGLDSILQAVDPRSSVSSQSSACSLLTNSFVLTSSDHPSSSHRSALAREDSATLPRDEHLRIPLAYHRERTVSEGEGIQASRLGMIPPVPPVPSISPGQLVLHGDQPSPQDGVAQRRASLPTRASTMPSTPSRSFELQFTSRVSPIAETPSPPPFASATLLTHTTEKSSLPPGSPPASAGSVVGLPYLSSEHGDAGCETTTHYRSAEIQGTAPSLHQSEASGSHPFPNTQDLSTEVPPVPLSTGIEERSPVVTSPPRRKISRPKPLLPIGPNHQPSIVVNPASASENGGSPARPSASPSLLSVLPPSSPLSAPSSAPMALSRANSRSTESLRVSGLLNTISAPASRSIFARERSGSTPHPIQVLPAPKLYSVVAGDPDNYTRYPRSATNQQTFPETPQMFSPLLSSRVNSVDSVTLGGLMTGGTDGSHQSVPHSAVRPNDKTILQLLPPTPIPPQATPACGSTSKTESDRLNAVAESPLVPSRRLPTPPRRDPESSPSPSPGTSTSPSSSLPTPAFITQLPSPSPSDRTVRPLPRPTITPSTSRSSSSSSPSSSSPIPPPPTPSRKATNDATATSDVEVTSSHSSTPQLHPIRMRPGPKSRKRQGVGNERPKTAESARSCSGSLAIVKSSASSKGKQAPKATSQKSTPEFTKMPVRFRGLTLDAAQWTFTSEELQAIVSRSIRQSSEVSSIRLFDLATLDVALPEEIRRLETREAEIKVQYTAAIKRRTEILERLCCQVDGSDARSQVQPLQDLRELCSKMDRLTEELYLVNDQIGQLKRAQVVHHASALAIALRKLNTSFLKRVAEIQSLRQQISVVEAERDVAWKQAEDVAREYDELYAGVADIAAVQAPSKPSSRRSSRVSAVRMASDRASKAGLRSSLVSNLHLSASQSYPPPSPCPSTAAKSTFGFDAVPALPKIAASAFSLGTTPAMTQAMIEAEVCLMLGISLYDLRYHIPRTRSQASFHFPLRHVDPSSTGGRRRASSTGCSPFGHDRESDADSL</sequence>
<feature type="region of interest" description="Disordered" evidence="1">
    <location>
        <begin position="302"/>
        <end position="336"/>
    </location>
</feature>
<feature type="region of interest" description="Disordered" evidence="1">
    <location>
        <begin position="1170"/>
        <end position="1203"/>
    </location>
</feature>
<dbReference type="STRING" id="933084.A0A067PQ06"/>
<reference evidence="3" key="1">
    <citation type="journal article" date="2014" name="Proc. Natl. Acad. Sci. U.S.A.">
        <title>Extensive sampling of basidiomycete genomes demonstrates inadequacy of the white-rot/brown-rot paradigm for wood decay fungi.</title>
        <authorList>
            <person name="Riley R."/>
            <person name="Salamov A.A."/>
            <person name="Brown D.W."/>
            <person name="Nagy L.G."/>
            <person name="Floudas D."/>
            <person name="Held B.W."/>
            <person name="Levasseur A."/>
            <person name="Lombard V."/>
            <person name="Morin E."/>
            <person name="Otillar R."/>
            <person name="Lindquist E.A."/>
            <person name="Sun H."/>
            <person name="LaButti K.M."/>
            <person name="Schmutz J."/>
            <person name="Jabbour D."/>
            <person name="Luo H."/>
            <person name="Baker S.E."/>
            <person name="Pisabarro A.G."/>
            <person name="Walton J.D."/>
            <person name="Blanchette R.A."/>
            <person name="Henrissat B."/>
            <person name="Martin F."/>
            <person name="Cullen D."/>
            <person name="Hibbett D.S."/>
            <person name="Grigoriev I.V."/>
        </authorList>
    </citation>
    <scope>NUCLEOTIDE SEQUENCE [LARGE SCALE GENOMIC DNA]</scope>
    <source>
        <strain evidence="3">MUCL 33604</strain>
    </source>
</reference>
<keyword evidence="3" id="KW-1185">Reference proteome</keyword>
<evidence type="ECO:0000256" key="1">
    <source>
        <dbReference type="SAM" id="MobiDB-lite"/>
    </source>
</evidence>
<feature type="compositionally biased region" description="Low complexity" evidence="1">
    <location>
        <begin position="368"/>
        <end position="381"/>
    </location>
</feature>
<feature type="compositionally biased region" description="Polar residues" evidence="1">
    <location>
        <begin position="473"/>
        <end position="488"/>
    </location>
</feature>
<feature type="compositionally biased region" description="Polar residues" evidence="1">
    <location>
        <begin position="411"/>
        <end position="433"/>
    </location>
</feature>
<gene>
    <name evidence="2" type="ORF">JAAARDRAFT_79263</name>
</gene>
<feature type="region of interest" description="Disordered" evidence="1">
    <location>
        <begin position="644"/>
        <end position="850"/>
    </location>
</feature>
<feature type="compositionally biased region" description="Polar residues" evidence="1">
    <location>
        <begin position="829"/>
        <end position="849"/>
    </location>
</feature>
<feature type="compositionally biased region" description="Low complexity" evidence="1">
    <location>
        <begin position="490"/>
        <end position="521"/>
    </location>
</feature>
<feature type="compositionally biased region" description="Basic and acidic residues" evidence="1">
    <location>
        <begin position="1193"/>
        <end position="1203"/>
    </location>
</feature>